<dbReference type="RefSeq" id="WP_091983379.1">
    <property type="nucleotide sequence ID" value="NZ_FOLO01000013.1"/>
</dbReference>
<evidence type="ECO:0000313" key="2">
    <source>
        <dbReference type="EMBL" id="SFC60194.1"/>
    </source>
</evidence>
<dbReference type="InterPro" id="IPR024685">
    <property type="entry name" value="Adenylate_cyclase_1_N"/>
</dbReference>
<feature type="domain" description="Adenylate cyclase class-I N-terminal" evidence="1">
    <location>
        <begin position="12"/>
        <end position="209"/>
    </location>
</feature>
<dbReference type="GO" id="GO:0006171">
    <property type="term" value="P:cAMP biosynthetic process"/>
    <property type="evidence" value="ECO:0007669"/>
    <property type="project" value="InterPro"/>
</dbReference>
<name>A0A1I1KGV9_9GAMM</name>
<gene>
    <name evidence="2" type="ORF">SAMN02745724_02057</name>
</gene>
<dbReference type="InterPro" id="IPR000274">
    <property type="entry name" value="Adenylate_cyclase_1"/>
</dbReference>
<dbReference type="Proteomes" id="UP000198862">
    <property type="component" value="Unassembled WGS sequence"/>
</dbReference>
<dbReference type="PANTHER" id="PTHR38760">
    <property type="entry name" value="ADENYLATE CYCLASE"/>
    <property type="match status" value="1"/>
</dbReference>
<sequence>MSNKQDRMIRLARVLRYNRDRIDKALTLFNDKKRPLFYAVPFLLQINHPDFPGYIDDPEIIYGLVLYPYTKEIQHALLKIFPNQKKLIDDPREIWPKKRCIEALSLMGSIGTAAQSEKSDLDYWVCVDGETVKDVRWELLQKKLTLIELWVWSTHKLEVHFFLSDIERVRNNDFGAADGESAGSAQPTFLKNEYYSTNVMISGKVPFWWITPCNCSKEYYQQEYLALKKGNELNPNHFIDLGNVEKLEENEMFGAAIWQLTKAMDSPFKSVLKMAKLEVFLDNAQKRIPLCNILKGRVHKGVNSKKNSRYTDPYALMFDSIISYYEKNNPKFNELFKICLYIKSDCALSNQFTDNLTTFKQNMIFQYLQSWNWQQDTIENYDSVKNWEFQKVSVLGQQIHSFLIGCYRRLSTQIQGHEQLVNNEDMTVIGRKIVSFYSVKPGKIQYLKRAFETGLIQSDITITMELDLSFDTKQRWSAFRGRLNYPDTMHENPCFLKDSSDPVDLVLWCIFNRIIDKHPRFYLLQSHLTINVDDISELINDALMDFHPIRVSELSREKLLEPCQITHCLLVINFSSHKSVADVETVRVIYLTSWGELFSFAGIKSFTDIKHEFISQATLPFCRLFTPSRNKRKVLYKFVEQLVDFDFDKVGLEIKKKV</sequence>
<dbReference type="OrthoDB" id="5571448at2"/>
<dbReference type="AlphaFoldDB" id="A0A1I1KGV9"/>
<dbReference type="Pfam" id="PF01295">
    <property type="entry name" value="Adenylate_cycl"/>
    <property type="match status" value="1"/>
</dbReference>
<evidence type="ECO:0000259" key="1">
    <source>
        <dbReference type="Pfam" id="PF12633"/>
    </source>
</evidence>
<dbReference type="STRING" id="1123010.SAMN02745724_02057"/>
<protein>
    <submittedName>
        <fullName evidence="2">Adenylate cyclase, class 1</fullName>
    </submittedName>
</protein>
<accession>A0A1I1KGV9</accession>
<dbReference type="GO" id="GO:0004016">
    <property type="term" value="F:adenylate cyclase activity"/>
    <property type="evidence" value="ECO:0007669"/>
    <property type="project" value="InterPro"/>
</dbReference>
<evidence type="ECO:0000313" key="3">
    <source>
        <dbReference type="Proteomes" id="UP000198862"/>
    </source>
</evidence>
<reference evidence="2 3" key="1">
    <citation type="submission" date="2016-10" db="EMBL/GenBank/DDBJ databases">
        <authorList>
            <person name="de Groot N.N."/>
        </authorList>
    </citation>
    <scope>NUCLEOTIDE SEQUENCE [LARGE SCALE GENOMIC DNA]</scope>
    <source>
        <strain evidence="2 3">DSM 6059</strain>
    </source>
</reference>
<keyword evidence="3" id="KW-1185">Reference proteome</keyword>
<proteinExistence type="predicted"/>
<dbReference type="EMBL" id="FOLO01000013">
    <property type="protein sequence ID" value="SFC60194.1"/>
    <property type="molecule type" value="Genomic_DNA"/>
</dbReference>
<dbReference type="PANTHER" id="PTHR38760:SF1">
    <property type="entry name" value="ADENYLATE CYCLASE"/>
    <property type="match status" value="1"/>
</dbReference>
<dbReference type="Pfam" id="PF12633">
    <property type="entry name" value="Adenyl_cycl_N"/>
    <property type="match status" value="1"/>
</dbReference>
<organism evidence="2 3">
    <name type="scientific">Pseudoalteromonas denitrificans DSM 6059</name>
    <dbReference type="NCBI Taxonomy" id="1123010"/>
    <lineage>
        <taxon>Bacteria</taxon>
        <taxon>Pseudomonadati</taxon>
        <taxon>Pseudomonadota</taxon>
        <taxon>Gammaproteobacteria</taxon>
        <taxon>Alteromonadales</taxon>
        <taxon>Pseudoalteromonadaceae</taxon>
        <taxon>Pseudoalteromonas</taxon>
    </lineage>
</organism>